<dbReference type="Pfam" id="PF08785">
    <property type="entry name" value="Ku_PK_bind"/>
    <property type="match status" value="1"/>
</dbReference>
<dbReference type="InterPro" id="IPR036494">
    <property type="entry name" value="Ku_C_sf"/>
</dbReference>
<proteinExistence type="inferred from homology"/>
<dbReference type="EMBL" id="CAFZ01000472">
    <property type="protein sequence ID" value="CCA75559.1"/>
    <property type="molecule type" value="Genomic_DNA"/>
</dbReference>
<evidence type="ECO:0000256" key="2">
    <source>
        <dbReference type="ARBA" id="ARBA00004574"/>
    </source>
</evidence>
<dbReference type="GO" id="GO:0042162">
    <property type="term" value="F:telomeric DNA binding"/>
    <property type="evidence" value="ECO:0007669"/>
    <property type="project" value="InterPro"/>
</dbReference>
<evidence type="ECO:0000256" key="14">
    <source>
        <dbReference type="ARBA" id="ARBA00023172"/>
    </source>
</evidence>
<dbReference type="eggNOG" id="KOG2326">
    <property type="taxonomic scope" value="Eukaryota"/>
</dbReference>
<dbReference type="InterPro" id="IPR036465">
    <property type="entry name" value="vWFA_dom_sf"/>
</dbReference>
<dbReference type="GO" id="GO:0016787">
    <property type="term" value="F:hydrolase activity"/>
    <property type="evidence" value="ECO:0007669"/>
    <property type="project" value="UniProtKB-KW"/>
</dbReference>
<keyword evidence="7" id="KW-0547">Nucleotide-binding</keyword>
<sequence>MRDVPLPAVEGQPRQTVQMTNLAWALHIVKLKIQEMIFHGRKTDKCGVILAGTDGTKNFINDQRPDEYHNVTEYIPIAQPTPDTLAKISRISPSNQDSCDTLEGVIVALDAQNRELGSKATWTRKLIVVTDGEHPIQQEGYKDVIQAMNDAKVKTSIVGIDFDDEERGYVYKEKSETKSLIERWWREKFVKRLDDGIVINCDFALQECARPEVKEVRSTLSNTVLRFGDMEMNKDQSFELRVRTSKATSIARPPPLKKFARARVENTMEWESQGVDRTTTPFVQVKHRTDFFIKADPSTDAAAHSSSNGRFGIGSGLQSNASEAPPKMEDVQDVKLEIDEDGVPLDLQPLAMRNTETKPEPVVTVNDENTQIAYKYGSTYIPVDKADFETLQTVKGLDILGFIPQHKFRREWSMGEVYYIWGDDQSGKMQLAFSSIVRAMAQEELCAIIRMVTLNNSAPKVGIAVPRILEKADCLLWMPFAEDNRNFAFQSLTRLYNKKGKQITDHPNIPTDGMIEVMEKYIDSMDLMQIEKDEEGNRYPWFDTLYSYNPALHRVKQALFHAAVADSLATDPLPPPHPDLLNYFDWHPKVAKRSKGAIEECRKRLKIKHVPPKTAGARNEAPLVEGREEAPLLQGPAPPVRKELMAPSPSKAQAREGDSDTDATEDEEEAPVLVRTEDAEVAPLDNVKASPSKRDVDLNHVKQSPQKSDIHFKDEEEDEAVVVIGTVHPLEDFRAALASDDDVVSEAVSQLADVIKSLAVEGKFPNKRKNELLEAMAALRETCLKEDEFDQWNKFLQELKDICLSSKPGNKPFWELVRSKGQTMTLIGKSEAIAAGAKAKAARDAAKDATAQKFFDED</sequence>
<dbReference type="STRING" id="1109443.G4TW66"/>
<evidence type="ECO:0000256" key="3">
    <source>
        <dbReference type="ARBA" id="ARBA00007726"/>
    </source>
</evidence>
<feature type="region of interest" description="Disordered" evidence="18">
    <location>
        <begin position="303"/>
        <end position="326"/>
    </location>
</feature>
<dbReference type="FunCoup" id="G4TW66">
    <property type="interactions" value="413"/>
</dbReference>
<dbReference type="Pfam" id="PF02735">
    <property type="entry name" value="Ku"/>
    <property type="match status" value="1"/>
</dbReference>
<evidence type="ECO:0000256" key="6">
    <source>
        <dbReference type="ARBA" id="ARBA00022454"/>
    </source>
</evidence>
<dbReference type="InterPro" id="IPR014893">
    <property type="entry name" value="Ku_PK_bind"/>
</dbReference>
<name>G4TW66_SERID</name>
<dbReference type="OMA" id="DMDPKMG"/>
<dbReference type="SUPFAM" id="SSF101420">
    <property type="entry name" value="C-terminal domain of Ku80"/>
    <property type="match status" value="1"/>
</dbReference>
<evidence type="ECO:0000256" key="9">
    <source>
        <dbReference type="ARBA" id="ARBA00022801"/>
    </source>
</evidence>
<keyword evidence="21" id="KW-1185">Reference proteome</keyword>
<keyword evidence="12" id="KW-0779">Telomere</keyword>
<dbReference type="GO" id="GO:0003690">
    <property type="term" value="F:double-stranded DNA binding"/>
    <property type="evidence" value="ECO:0007669"/>
    <property type="project" value="TreeGrafter"/>
</dbReference>
<dbReference type="SMART" id="SM00559">
    <property type="entry name" value="Ku78"/>
    <property type="match status" value="1"/>
</dbReference>
<feature type="domain" description="Ku" evidence="19">
    <location>
        <begin position="362"/>
        <end position="495"/>
    </location>
</feature>
<evidence type="ECO:0000256" key="18">
    <source>
        <dbReference type="SAM" id="MobiDB-lite"/>
    </source>
</evidence>
<evidence type="ECO:0000256" key="16">
    <source>
        <dbReference type="ARBA" id="ARBA00023242"/>
    </source>
</evidence>
<keyword evidence="11" id="KW-0067">ATP-binding</keyword>
<evidence type="ECO:0000256" key="5">
    <source>
        <dbReference type="ARBA" id="ARBA00021792"/>
    </source>
</evidence>
<comment type="caution">
    <text evidence="20">The sequence shown here is derived from an EMBL/GenBank/DDBJ whole genome shotgun (WGS) entry which is preliminary data.</text>
</comment>
<keyword evidence="13" id="KW-0238">DNA-binding</keyword>
<comment type="subcellular location">
    <subcellularLocation>
        <location evidence="2">Chromosome</location>
        <location evidence="2">Telomere</location>
    </subcellularLocation>
    <subcellularLocation>
        <location evidence="1">Nucleus</location>
    </subcellularLocation>
</comment>
<evidence type="ECO:0000256" key="8">
    <source>
        <dbReference type="ARBA" id="ARBA00022763"/>
    </source>
</evidence>
<evidence type="ECO:0000259" key="19">
    <source>
        <dbReference type="SMART" id="SM00559"/>
    </source>
</evidence>
<keyword evidence="16" id="KW-0539">Nucleus</keyword>
<dbReference type="InterPro" id="IPR006164">
    <property type="entry name" value="DNA_bd_Ku70/Ku80"/>
</dbReference>
<dbReference type="HOGENOM" id="CLU_010975_1_1_1"/>
<dbReference type="Gene3D" id="2.40.290.10">
    <property type="match status" value="1"/>
</dbReference>
<keyword evidence="6" id="KW-0158">Chromosome</keyword>
<dbReference type="InterPro" id="IPR024193">
    <property type="entry name" value="Ku80"/>
</dbReference>
<evidence type="ECO:0000256" key="11">
    <source>
        <dbReference type="ARBA" id="ARBA00022840"/>
    </source>
</evidence>
<keyword evidence="10 20" id="KW-0347">Helicase</keyword>
<feature type="compositionally biased region" description="Acidic residues" evidence="18">
    <location>
        <begin position="659"/>
        <end position="670"/>
    </location>
</feature>
<evidence type="ECO:0000256" key="7">
    <source>
        <dbReference type="ARBA" id="ARBA00022741"/>
    </source>
</evidence>
<dbReference type="InterPro" id="IPR016194">
    <property type="entry name" value="SPOC-like_C_dom_sf"/>
</dbReference>
<dbReference type="InParanoid" id="G4TW66"/>
<reference evidence="20 21" key="1">
    <citation type="journal article" date="2011" name="PLoS Pathog.">
        <title>Endophytic Life Strategies Decoded by Genome and Transcriptome Analyses of the Mutualistic Root Symbiont Piriformospora indica.</title>
        <authorList>
            <person name="Zuccaro A."/>
            <person name="Lahrmann U."/>
            <person name="Guldener U."/>
            <person name="Langen G."/>
            <person name="Pfiffi S."/>
            <person name="Biedenkopf D."/>
            <person name="Wong P."/>
            <person name="Samans B."/>
            <person name="Grimm C."/>
            <person name="Basiewicz M."/>
            <person name="Murat C."/>
            <person name="Martin F."/>
            <person name="Kogel K.H."/>
        </authorList>
    </citation>
    <scope>NUCLEOTIDE SEQUENCE [LARGE SCALE GENOMIC DNA]</scope>
    <source>
        <strain evidence="20 21">DSM 11827</strain>
    </source>
</reference>
<keyword evidence="8" id="KW-0227">DNA damage</keyword>
<organism evidence="20 21">
    <name type="scientific">Serendipita indica (strain DSM 11827)</name>
    <name type="common">Root endophyte fungus</name>
    <name type="synonym">Piriformospora indica</name>
    <dbReference type="NCBI Taxonomy" id="1109443"/>
    <lineage>
        <taxon>Eukaryota</taxon>
        <taxon>Fungi</taxon>
        <taxon>Dikarya</taxon>
        <taxon>Basidiomycota</taxon>
        <taxon>Agaricomycotina</taxon>
        <taxon>Agaricomycetes</taxon>
        <taxon>Sebacinales</taxon>
        <taxon>Serendipitaceae</taxon>
        <taxon>Serendipita</taxon>
    </lineage>
</organism>
<dbReference type="PANTHER" id="PTHR12604">
    <property type="entry name" value="KU AUTOANTIGEN DNA HELICASE"/>
    <property type="match status" value="1"/>
</dbReference>
<dbReference type="CDD" id="cd00873">
    <property type="entry name" value="KU80"/>
    <property type="match status" value="1"/>
</dbReference>
<dbReference type="GO" id="GO:0003678">
    <property type="term" value="F:DNA helicase activity"/>
    <property type="evidence" value="ECO:0007669"/>
    <property type="project" value="UniProtKB-EC"/>
</dbReference>
<dbReference type="PANTHER" id="PTHR12604:SF4">
    <property type="entry name" value="X-RAY REPAIR CROSS-COMPLEMENTING PROTEIN 5"/>
    <property type="match status" value="1"/>
</dbReference>
<dbReference type="GO" id="GO:0043564">
    <property type="term" value="C:Ku70:Ku80 complex"/>
    <property type="evidence" value="ECO:0007669"/>
    <property type="project" value="InterPro"/>
</dbReference>
<comment type="similarity">
    <text evidence="3">Belongs to the ku80 family.</text>
</comment>
<dbReference type="Gene3D" id="1.10.1600.10">
    <property type="match status" value="1"/>
</dbReference>
<dbReference type="GO" id="GO:0000723">
    <property type="term" value="P:telomere maintenance"/>
    <property type="evidence" value="ECO:0007669"/>
    <property type="project" value="InterPro"/>
</dbReference>
<keyword evidence="14" id="KW-0233">DNA recombination</keyword>
<evidence type="ECO:0000256" key="17">
    <source>
        <dbReference type="ARBA" id="ARBA00031847"/>
    </source>
</evidence>
<dbReference type="Proteomes" id="UP000007148">
    <property type="component" value="Unassembled WGS sequence"/>
</dbReference>
<dbReference type="AlphaFoldDB" id="G4TW66"/>
<feature type="region of interest" description="Disordered" evidence="18">
    <location>
        <begin position="611"/>
        <end position="670"/>
    </location>
</feature>
<evidence type="ECO:0000256" key="4">
    <source>
        <dbReference type="ARBA" id="ARBA00012551"/>
    </source>
</evidence>
<dbReference type="SUPFAM" id="SSF100939">
    <property type="entry name" value="SPOC domain-like"/>
    <property type="match status" value="1"/>
</dbReference>
<evidence type="ECO:0000256" key="10">
    <source>
        <dbReference type="ARBA" id="ARBA00022806"/>
    </source>
</evidence>
<evidence type="ECO:0000256" key="15">
    <source>
        <dbReference type="ARBA" id="ARBA00023204"/>
    </source>
</evidence>
<gene>
    <name evidence="20" type="ORF">PIIN_09549</name>
</gene>
<dbReference type="GO" id="GO:0003684">
    <property type="term" value="F:damaged DNA binding"/>
    <property type="evidence" value="ECO:0007669"/>
    <property type="project" value="InterPro"/>
</dbReference>
<evidence type="ECO:0000256" key="12">
    <source>
        <dbReference type="ARBA" id="ARBA00022895"/>
    </source>
</evidence>
<accession>G4TW66</accession>
<dbReference type="GO" id="GO:0000781">
    <property type="term" value="C:chromosome, telomeric region"/>
    <property type="evidence" value="ECO:0007669"/>
    <property type="project" value="UniProtKB-SubCell"/>
</dbReference>
<protein>
    <recommendedName>
        <fullName evidence="5">ATP-dependent DNA helicase II subunit 2</fullName>
        <ecNumber evidence="4">3.6.4.12</ecNumber>
    </recommendedName>
    <alternativeName>
        <fullName evidence="17">ATP-dependent DNA helicase II subunit Ku80</fullName>
    </alternativeName>
</protein>
<keyword evidence="9" id="KW-0378">Hydrolase</keyword>
<keyword evidence="15" id="KW-0234">DNA repair</keyword>
<evidence type="ECO:0000313" key="21">
    <source>
        <dbReference type="Proteomes" id="UP000007148"/>
    </source>
</evidence>
<evidence type="ECO:0000256" key="1">
    <source>
        <dbReference type="ARBA" id="ARBA00004123"/>
    </source>
</evidence>
<dbReference type="GO" id="GO:0006303">
    <property type="term" value="P:double-strand break repair via nonhomologous end joining"/>
    <property type="evidence" value="ECO:0007669"/>
    <property type="project" value="InterPro"/>
</dbReference>
<dbReference type="Gene3D" id="3.40.50.410">
    <property type="entry name" value="von Willebrand factor, type A domain"/>
    <property type="match status" value="1"/>
</dbReference>
<dbReference type="EC" id="3.6.4.12" evidence="4"/>
<evidence type="ECO:0000256" key="13">
    <source>
        <dbReference type="ARBA" id="ARBA00023125"/>
    </source>
</evidence>
<dbReference type="Gene3D" id="1.25.40.240">
    <property type="entry name" value="Ku, C-terminal domain"/>
    <property type="match status" value="1"/>
</dbReference>
<dbReference type="SUPFAM" id="SSF53300">
    <property type="entry name" value="vWA-like"/>
    <property type="match status" value="1"/>
</dbReference>
<dbReference type="OrthoDB" id="30826at2759"/>
<dbReference type="GO" id="GO:0006310">
    <property type="term" value="P:DNA recombination"/>
    <property type="evidence" value="ECO:0007669"/>
    <property type="project" value="UniProtKB-KW"/>
</dbReference>
<evidence type="ECO:0000313" key="20">
    <source>
        <dbReference type="EMBL" id="CCA75559.1"/>
    </source>
</evidence>
<dbReference type="GO" id="GO:0005524">
    <property type="term" value="F:ATP binding"/>
    <property type="evidence" value="ECO:0007669"/>
    <property type="project" value="UniProtKB-KW"/>
</dbReference>